<proteinExistence type="predicted"/>
<gene>
    <name evidence="1" type="ORF">HUJ06_018708</name>
</gene>
<protein>
    <submittedName>
        <fullName evidence="1">Uncharacterized protein</fullName>
    </submittedName>
</protein>
<dbReference type="EMBL" id="DUZY01000008">
    <property type="protein sequence ID" value="DAD48771.1"/>
    <property type="molecule type" value="Genomic_DNA"/>
</dbReference>
<accession>A0A822ZZ20</accession>
<name>A0A822ZZ20_NELNU</name>
<reference evidence="1 2" key="1">
    <citation type="journal article" date="2020" name="Mol. Biol. Evol.">
        <title>Distinct Expression and Methylation Patterns for Genes with Different Fates following a Single Whole-Genome Duplication in Flowering Plants.</title>
        <authorList>
            <person name="Shi T."/>
            <person name="Rahmani R.S."/>
            <person name="Gugger P.F."/>
            <person name="Wang M."/>
            <person name="Li H."/>
            <person name="Zhang Y."/>
            <person name="Li Z."/>
            <person name="Wang Q."/>
            <person name="Van de Peer Y."/>
            <person name="Marchal K."/>
            <person name="Chen J."/>
        </authorList>
    </citation>
    <scope>NUCLEOTIDE SEQUENCE [LARGE SCALE GENOMIC DNA]</scope>
    <source>
        <tissue evidence="1">Leaf</tissue>
    </source>
</reference>
<keyword evidence="2" id="KW-1185">Reference proteome</keyword>
<sequence>MLAGPLLQPHFYFFFSLTKKGPPSLSAA</sequence>
<dbReference type="AlphaFoldDB" id="A0A822ZZ20"/>
<evidence type="ECO:0000313" key="2">
    <source>
        <dbReference type="Proteomes" id="UP000607653"/>
    </source>
</evidence>
<evidence type="ECO:0000313" key="1">
    <source>
        <dbReference type="EMBL" id="DAD48771.1"/>
    </source>
</evidence>
<organism evidence="1 2">
    <name type="scientific">Nelumbo nucifera</name>
    <name type="common">Sacred lotus</name>
    <dbReference type="NCBI Taxonomy" id="4432"/>
    <lineage>
        <taxon>Eukaryota</taxon>
        <taxon>Viridiplantae</taxon>
        <taxon>Streptophyta</taxon>
        <taxon>Embryophyta</taxon>
        <taxon>Tracheophyta</taxon>
        <taxon>Spermatophyta</taxon>
        <taxon>Magnoliopsida</taxon>
        <taxon>Proteales</taxon>
        <taxon>Nelumbonaceae</taxon>
        <taxon>Nelumbo</taxon>
    </lineage>
</organism>
<comment type="caution">
    <text evidence="1">The sequence shown here is derived from an EMBL/GenBank/DDBJ whole genome shotgun (WGS) entry which is preliminary data.</text>
</comment>
<dbReference type="Proteomes" id="UP000607653">
    <property type="component" value="Unassembled WGS sequence"/>
</dbReference>